<feature type="non-terminal residue" evidence="1">
    <location>
        <position position="410"/>
    </location>
</feature>
<sequence>RRQRARSCCVDRGTIASMVKHPQKKPAQWFPPAKKGKTRMILKQKMHKKPSSKVTQSKSWVSTPYIRQGTKAPRVDRLKWKRSVQYLCSLTEKDAIEVLKSDGLMPTWEGAICPFCSKGKVGPLQTRSSNGMPRYRCRLFGCQKFITPQHLHPLFTATRGPEGHSLGTQAAILLLRLANVPLSSIHLVTDVNHKAIERMDHNLCLLRKRYVENVQKGMAFGGKKNAWQDVEVDESVFDKKLIPLEEAESPTKTMMWEQWVGMVQRGKPESLVLIRLSPQPTKPRSPGPGPIKKCDWKPIADKWLKDKQVLLHTDSARAYKSKTPGVLHASVVHKKRRVWVGGRWVWEPPTYVKIKFVKSRLTLNQNSKVGSTTLISQVRSAQYEYWNRGRDMWERTGELLSWHMSQIMTK</sequence>
<protein>
    <submittedName>
        <fullName evidence="1">Uncharacterized protein</fullName>
    </submittedName>
</protein>
<evidence type="ECO:0000313" key="1">
    <source>
        <dbReference type="EMBL" id="CAE7543889.1"/>
    </source>
</evidence>
<reference evidence="1" key="1">
    <citation type="submission" date="2021-02" db="EMBL/GenBank/DDBJ databases">
        <authorList>
            <person name="Dougan E. K."/>
            <person name="Rhodes N."/>
            <person name="Thang M."/>
            <person name="Chan C."/>
        </authorList>
    </citation>
    <scope>NUCLEOTIDE SEQUENCE</scope>
</reference>
<keyword evidence="2" id="KW-1185">Reference proteome</keyword>
<organism evidence="1 2">
    <name type="scientific">Symbiodinium necroappetens</name>
    <dbReference type="NCBI Taxonomy" id="1628268"/>
    <lineage>
        <taxon>Eukaryota</taxon>
        <taxon>Sar</taxon>
        <taxon>Alveolata</taxon>
        <taxon>Dinophyceae</taxon>
        <taxon>Suessiales</taxon>
        <taxon>Symbiodiniaceae</taxon>
        <taxon>Symbiodinium</taxon>
    </lineage>
</organism>
<dbReference type="AlphaFoldDB" id="A0A812TYY4"/>
<comment type="caution">
    <text evidence="1">The sequence shown here is derived from an EMBL/GenBank/DDBJ whole genome shotgun (WGS) entry which is preliminary data.</text>
</comment>
<dbReference type="Proteomes" id="UP000601435">
    <property type="component" value="Unassembled WGS sequence"/>
</dbReference>
<dbReference type="OrthoDB" id="410324at2759"/>
<gene>
    <name evidence="1" type="ORF">SNEC2469_LOCUS15654</name>
</gene>
<dbReference type="EMBL" id="CAJNJA010025478">
    <property type="protein sequence ID" value="CAE7543889.1"/>
    <property type="molecule type" value="Genomic_DNA"/>
</dbReference>
<accession>A0A812TYY4</accession>
<name>A0A812TYY4_9DINO</name>
<proteinExistence type="predicted"/>
<evidence type="ECO:0000313" key="2">
    <source>
        <dbReference type="Proteomes" id="UP000601435"/>
    </source>
</evidence>